<keyword evidence="2" id="KW-1185">Reference proteome</keyword>
<protein>
    <submittedName>
        <fullName evidence="1">Glycerate 3-kinase</fullName>
        <ecNumber evidence="1">2.7.1.31</ecNumber>
    </submittedName>
</protein>
<dbReference type="Gene3D" id="3.40.50.300">
    <property type="entry name" value="P-loop containing nucleotide triphosphate hydrolases"/>
    <property type="match status" value="1"/>
</dbReference>
<dbReference type="EC" id="2.7.1.31" evidence="1"/>
<proteinExistence type="predicted"/>
<dbReference type="Proteomes" id="UP001567538">
    <property type="component" value="Unassembled WGS sequence"/>
</dbReference>
<dbReference type="EMBL" id="JBEAFC010000007">
    <property type="protein sequence ID" value="KAL1551461.1"/>
    <property type="molecule type" value="Genomic_DNA"/>
</dbReference>
<accession>A0ABD1H4V8</accession>
<dbReference type="AlphaFoldDB" id="A0ABD1H4V8"/>
<sequence>MNIPPQKSQFCIPPAFAELDNNGVLTVLPTSSSSRPIFCDFSKNASTNRCYRRKKNASEWTPLPTISVVSNRITVAAKSRLRLMQSSKFSVRLHYDAGRRCSWIRDTSSFHGKIAGQERKEGMSLTALPTTTAQVSAVEDFYEYICSGPLLDRVSLSLDKVAESIDNSKFKDEDDIPPLVIGFSAPQGCGKTTLVLALDFLFQVTGRRTATISIDDFYLTADGQAKLRESNPGNALLGFRGNAGSHDLPLSVETLASLQKLTREGTKMKLPRYDKSAYKGRGDRAEPSTWPEAEGPLTAILFEGWMLGFKPVTAEVVKAVDPCILSC</sequence>
<reference evidence="1 2" key="1">
    <citation type="submission" date="2024-06" db="EMBL/GenBank/DDBJ databases">
        <title>A chromosome level genome sequence of Diviner's sage (Salvia divinorum).</title>
        <authorList>
            <person name="Ford S.A."/>
            <person name="Ro D.-K."/>
            <person name="Ness R.W."/>
            <person name="Phillips M.A."/>
        </authorList>
    </citation>
    <scope>NUCLEOTIDE SEQUENCE [LARGE SCALE GENOMIC DNA]</scope>
    <source>
        <strain evidence="1">SAF-2024a</strain>
        <tissue evidence="1">Leaf</tissue>
    </source>
</reference>
<dbReference type="GO" id="GO:0008887">
    <property type="term" value="F:glycerate kinase activity"/>
    <property type="evidence" value="ECO:0007669"/>
    <property type="project" value="UniProtKB-EC"/>
</dbReference>
<evidence type="ECO:0000313" key="1">
    <source>
        <dbReference type="EMBL" id="KAL1551461.1"/>
    </source>
</evidence>
<keyword evidence="1" id="KW-0808">Transferase</keyword>
<dbReference type="SUPFAM" id="SSF52540">
    <property type="entry name" value="P-loop containing nucleoside triphosphate hydrolases"/>
    <property type="match status" value="1"/>
</dbReference>
<name>A0ABD1H4V8_SALDI</name>
<evidence type="ECO:0000313" key="2">
    <source>
        <dbReference type="Proteomes" id="UP001567538"/>
    </source>
</evidence>
<dbReference type="InterPro" id="IPR027417">
    <property type="entry name" value="P-loop_NTPase"/>
</dbReference>
<organism evidence="1 2">
    <name type="scientific">Salvia divinorum</name>
    <name type="common">Maria pastora</name>
    <name type="synonym">Diviner's sage</name>
    <dbReference type="NCBI Taxonomy" id="28513"/>
    <lineage>
        <taxon>Eukaryota</taxon>
        <taxon>Viridiplantae</taxon>
        <taxon>Streptophyta</taxon>
        <taxon>Embryophyta</taxon>
        <taxon>Tracheophyta</taxon>
        <taxon>Spermatophyta</taxon>
        <taxon>Magnoliopsida</taxon>
        <taxon>eudicotyledons</taxon>
        <taxon>Gunneridae</taxon>
        <taxon>Pentapetalae</taxon>
        <taxon>asterids</taxon>
        <taxon>lamiids</taxon>
        <taxon>Lamiales</taxon>
        <taxon>Lamiaceae</taxon>
        <taxon>Nepetoideae</taxon>
        <taxon>Mentheae</taxon>
        <taxon>Salviinae</taxon>
        <taxon>Salvia</taxon>
        <taxon>Salvia subgen. Calosphace</taxon>
    </lineage>
</organism>
<comment type="caution">
    <text evidence="1">The sequence shown here is derived from an EMBL/GenBank/DDBJ whole genome shotgun (WGS) entry which is preliminary data.</text>
</comment>
<gene>
    <name evidence="1" type="ORF">AAHA92_19305</name>
</gene>
<dbReference type="PANTHER" id="PTHR10285">
    <property type="entry name" value="URIDINE KINASE"/>
    <property type="match status" value="1"/>
</dbReference>